<dbReference type="GO" id="GO:0006310">
    <property type="term" value="P:DNA recombination"/>
    <property type="evidence" value="ECO:0007669"/>
    <property type="project" value="TreeGrafter"/>
</dbReference>
<dbReference type="PANTHER" id="PTHR30580">
    <property type="entry name" value="PRIMOSOMAL PROTEIN N"/>
    <property type="match status" value="1"/>
</dbReference>
<dbReference type="Proteomes" id="UP000681162">
    <property type="component" value="Unassembled WGS sequence"/>
</dbReference>
<protein>
    <recommendedName>
        <fullName evidence="8">DNA/RNA helicase</fullName>
    </recommendedName>
</protein>
<dbReference type="InterPro" id="IPR006935">
    <property type="entry name" value="Helicase/UvrB_N"/>
</dbReference>
<dbReference type="GO" id="GO:0006302">
    <property type="term" value="P:double-strand break repair"/>
    <property type="evidence" value="ECO:0007669"/>
    <property type="project" value="TreeGrafter"/>
</dbReference>
<dbReference type="InterPro" id="IPR001650">
    <property type="entry name" value="Helicase_C-like"/>
</dbReference>
<dbReference type="PANTHER" id="PTHR30580:SF1">
    <property type="entry name" value="COMF OPERON PROTEIN 1"/>
    <property type="match status" value="1"/>
</dbReference>
<dbReference type="GO" id="GO:0006270">
    <property type="term" value="P:DNA replication initiation"/>
    <property type="evidence" value="ECO:0007669"/>
    <property type="project" value="TreeGrafter"/>
</dbReference>
<evidence type="ECO:0000256" key="2">
    <source>
        <dbReference type="ARBA" id="ARBA00022840"/>
    </source>
</evidence>
<reference evidence="6 7" key="1">
    <citation type="submission" date="2021-03" db="EMBL/GenBank/DDBJ databases">
        <title>Antimicrobial resistance genes in bacteria isolated from Japanese honey, and their potential for conferring macrolide and lincosamide resistance in the American foulbrood pathogen Paenibacillus larvae.</title>
        <authorList>
            <person name="Okamoto M."/>
            <person name="Kumagai M."/>
            <person name="Kanamori H."/>
            <person name="Takamatsu D."/>
        </authorList>
    </citation>
    <scope>NUCLEOTIDE SEQUENCE [LARGE SCALE GENOMIC DNA]</scope>
    <source>
        <strain evidence="6 7">J41TS12</strain>
    </source>
</reference>
<evidence type="ECO:0000313" key="6">
    <source>
        <dbReference type="EMBL" id="GIO35214.1"/>
    </source>
</evidence>
<dbReference type="PROSITE" id="PS51194">
    <property type="entry name" value="HELICASE_CTER"/>
    <property type="match status" value="1"/>
</dbReference>
<proteinExistence type="predicted"/>
<dbReference type="GO" id="GO:0016787">
    <property type="term" value="F:hydrolase activity"/>
    <property type="evidence" value="ECO:0007669"/>
    <property type="project" value="InterPro"/>
</dbReference>
<dbReference type="EMBL" id="BORR01000001">
    <property type="protein sequence ID" value="GIO35214.1"/>
    <property type="molecule type" value="Genomic_DNA"/>
</dbReference>
<feature type="domain" description="Helicase C-terminal" evidence="5">
    <location>
        <begin position="504"/>
        <end position="652"/>
    </location>
</feature>
<dbReference type="PROSITE" id="PS51192">
    <property type="entry name" value="HELICASE_ATP_BIND_1"/>
    <property type="match status" value="1"/>
</dbReference>
<organism evidence="6 7">
    <name type="scientific">Paenibacillus antibioticophila</name>
    <dbReference type="NCBI Taxonomy" id="1274374"/>
    <lineage>
        <taxon>Bacteria</taxon>
        <taxon>Bacillati</taxon>
        <taxon>Bacillota</taxon>
        <taxon>Bacilli</taxon>
        <taxon>Bacillales</taxon>
        <taxon>Paenibacillaceae</taxon>
        <taxon>Paenibacillus</taxon>
    </lineage>
</organism>
<accession>A0A920CFN8</accession>
<dbReference type="GO" id="GO:0043138">
    <property type="term" value="F:3'-5' DNA helicase activity"/>
    <property type="evidence" value="ECO:0007669"/>
    <property type="project" value="TreeGrafter"/>
</dbReference>
<evidence type="ECO:0000259" key="5">
    <source>
        <dbReference type="PROSITE" id="PS51194"/>
    </source>
</evidence>
<keyword evidence="7" id="KW-1185">Reference proteome</keyword>
<keyword evidence="2" id="KW-0067">ATP-binding</keyword>
<dbReference type="Pfam" id="PF00271">
    <property type="entry name" value="Helicase_C"/>
    <property type="match status" value="1"/>
</dbReference>
<dbReference type="SMART" id="SM00487">
    <property type="entry name" value="DEXDc"/>
    <property type="match status" value="1"/>
</dbReference>
<dbReference type="AlphaFoldDB" id="A0A920CFN8"/>
<dbReference type="Pfam" id="PF04851">
    <property type="entry name" value="ResIII"/>
    <property type="match status" value="1"/>
</dbReference>
<dbReference type="InterPro" id="IPR014001">
    <property type="entry name" value="Helicase_ATP-bd"/>
</dbReference>
<dbReference type="Gene3D" id="3.40.50.300">
    <property type="entry name" value="P-loop containing nucleotide triphosphate hydrolases"/>
    <property type="match status" value="2"/>
</dbReference>
<keyword evidence="1" id="KW-0547">Nucleotide-binding</keyword>
<dbReference type="RefSeq" id="WP_212937682.1">
    <property type="nucleotide sequence ID" value="NZ_BORR01000001.1"/>
</dbReference>
<name>A0A920CFN8_9BACL</name>
<evidence type="ECO:0000256" key="1">
    <source>
        <dbReference type="ARBA" id="ARBA00022741"/>
    </source>
</evidence>
<dbReference type="InterPro" id="IPR027417">
    <property type="entry name" value="P-loop_NTPase"/>
</dbReference>
<evidence type="ECO:0000313" key="7">
    <source>
        <dbReference type="Proteomes" id="UP000681162"/>
    </source>
</evidence>
<evidence type="ECO:0008006" key="8">
    <source>
        <dbReference type="Google" id="ProtNLM"/>
    </source>
</evidence>
<comment type="caution">
    <text evidence="6">The sequence shown here is derived from an EMBL/GenBank/DDBJ whole genome shotgun (WGS) entry which is preliminary data.</text>
</comment>
<gene>
    <name evidence="6" type="ORF">J41TS12_00750</name>
</gene>
<dbReference type="GO" id="GO:0003677">
    <property type="term" value="F:DNA binding"/>
    <property type="evidence" value="ECO:0007669"/>
    <property type="project" value="UniProtKB-KW"/>
</dbReference>
<evidence type="ECO:0000256" key="3">
    <source>
        <dbReference type="ARBA" id="ARBA00023125"/>
    </source>
</evidence>
<keyword evidence="3" id="KW-0238">DNA-binding</keyword>
<sequence>MRVSLYVVRIKAGWEMEISLDLGVDVLWWTEKGHMQQFSSIGRRKASGNNKGYRGGPTGRMILLSESMPLGWAVRLRDRFKPSVMYDRWTFRHWQEYIVKELHAELAMEQRLGHREASSTLLEKVIHIREIEAGKARREEDKKERGGAGRNHWAALEEQASRLADALTGRSLLEGELQQLLAERMPDLAPAWRSALQHAYLQGRVLLGPGVAQAGDAHGRPRRLLRRGKGLRCRRCGSGVNRRTPCGSCGLSGCAYCEACLAMGRSRSCALLLRGSSAWSPRAPEGPAAAGSPAESMLDRWGLSPAQRVAASAALQSLAQHQRRFLLWAVTGAGKTEMIFPLLQYTLARGGKALVATPRRDVVLELAPRMAKAFPETQPVVLYGGSPHRWEEGKLYLATTHQLMRFHQAFDLVVIDELDAFPYHNDPMLAYAAEASCKLEGSFIYLSATPPSGLQREARSGHLPYARVPVRYHRYPLPVPERISMRPVNHCLTKQAIPSALAGKMRSSLERGAQVFCFVSRIRHIAPLVLLLQSCFPDYPIGGTSSQDAERGSKVEEFRASRIRLLVTTTILERGVTIPKSDVYILDAHSELFDEASLVQMAGRAGRSQGDPEGKVLFASPEWTQSQRGAIRQIRTMNKIALKQGYLIREGA</sequence>
<dbReference type="SUPFAM" id="SSF52540">
    <property type="entry name" value="P-loop containing nucleoside triphosphate hydrolases"/>
    <property type="match status" value="1"/>
</dbReference>
<dbReference type="GO" id="GO:0005524">
    <property type="term" value="F:ATP binding"/>
    <property type="evidence" value="ECO:0007669"/>
    <property type="project" value="UniProtKB-KW"/>
</dbReference>
<evidence type="ECO:0000259" key="4">
    <source>
        <dbReference type="PROSITE" id="PS51192"/>
    </source>
</evidence>
<dbReference type="SMART" id="SM00490">
    <property type="entry name" value="HELICc"/>
    <property type="match status" value="1"/>
</dbReference>
<feature type="domain" description="Helicase ATP-binding" evidence="4">
    <location>
        <begin position="316"/>
        <end position="468"/>
    </location>
</feature>